<dbReference type="GO" id="GO:0051301">
    <property type="term" value="P:cell division"/>
    <property type="evidence" value="ECO:0007669"/>
    <property type="project" value="UniProtKB-KW"/>
</dbReference>
<dbReference type="GO" id="GO:0008360">
    <property type="term" value="P:regulation of cell shape"/>
    <property type="evidence" value="ECO:0007669"/>
    <property type="project" value="UniProtKB-KW"/>
</dbReference>
<feature type="domain" description="Mur ligase C-terminal" evidence="13">
    <location>
        <begin position="307"/>
        <end position="429"/>
    </location>
</feature>
<dbReference type="OrthoDB" id="9801978at2"/>
<keyword evidence="3 10" id="KW-0132">Cell division</keyword>
<accession>A0A2T1C4M5</accession>
<dbReference type="InterPro" id="IPR051046">
    <property type="entry name" value="MurCDEF_CellWall_CoF430Synth"/>
</dbReference>
<evidence type="ECO:0000256" key="7">
    <source>
        <dbReference type="ARBA" id="ARBA00022984"/>
    </source>
</evidence>
<dbReference type="Gene3D" id="3.40.1190.10">
    <property type="entry name" value="Mur-like, catalytic domain"/>
    <property type="match status" value="1"/>
</dbReference>
<sequence>MLQQVSLAQIAQVLSATAVNCNFQELINGVTTDSRNIHPGNLFVALQGENFDGHNFAVGAIADGAIACVCSTSPSDNIPHLLVQDTLVAYQTLGRWWREQFKIPVIAITGSVGKTTTKELIASVLATQGKVLKTQANYNNEIGVPKTLLELSSDDKFAVIEMAMRGRGQIAELAQIAVPTIGIITNVGTAHIGLLGSEQAISEAKCELLAEMPSDSVAILNNDDARLMQTAATVWQGKTITYGLTGGDINGELIASDTLKVGDLTFNLPLAGKHNALNYLAALAVAQVLNIDWTSLQSGVEINMPSGRSQRYDLPNDISLLDETYNAGLESMLAALELLAETPGTRRIAVLGTMKELGTHSETLHQRVGAKAAQLPIDKLLVLVDDAEAQAIATAATGMMVECFPSHDLLTARLRNLMQSGDRILFKASHSVGLDRIVQALRQ</sequence>
<dbReference type="SUPFAM" id="SSF53623">
    <property type="entry name" value="MurD-like peptide ligases, catalytic domain"/>
    <property type="match status" value="1"/>
</dbReference>
<evidence type="ECO:0000256" key="1">
    <source>
        <dbReference type="ARBA" id="ARBA00022490"/>
    </source>
</evidence>
<keyword evidence="4 10" id="KW-0547">Nucleotide-binding</keyword>
<gene>
    <name evidence="10" type="primary">murF</name>
    <name evidence="15" type="ORF">C7B64_09675</name>
</gene>
<dbReference type="GO" id="GO:0009252">
    <property type="term" value="P:peptidoglycan biosynthetic process"/>
    <property type="evidence" value="ECO:0007669"/>
    <property type="project" value="UniProtKB-UniRule"/>
</dbReference>
<keyword evidence="2 10" id="KW-0436">Ligase</keyword>
<dbReference type="InterPro" id="IPR005863">
    <property type="entry name" value="UDP-N-AcMur_synth"/>
</dbReference>
<dbReference type="GO" id="GO:0005524">
    <property type="term" value="F:ATP binding"/>
    <property type="evidence" value="ECO:0007669"/>
    <property type="project" value="UniProtKB-UniRule"/>
</dbReference>
<evidence type="ECO:0000256" key="2">
    <source>
        <dbReference type="ARBA" id="ARBA00022598"/>
    </source>
</evidence>
<evidence type="ECO:0000256" key="10">
    <source>
        <dbReference type="HAMAP-Rule" id="MF_02019"/>
    </source>
</evidence>
<dbReference type="PANTHER" id="PTHR43024">
    <property type="entry name" value="UDP-N-ACETYLMURAMOYL-TRIPEPTIDE--D-ALANYL-D-ALANINE LIGASE"/>
    <property type="match status" value="1"/>
</dbReference>
<keyword evidence="9 10" id="KW-0961">Cell wall biogenesis/degradation</keyword>
<comment type="subcellular location">
    <subcellularLocation>
        <location evidence="10 11">Cytoplasm</location>
    </subcellularLocation>
</comment>
<feature type="binding site" evidence="10">
    <location>
        <begin position="110"/>
        <end position="116"/>
    </location>
    <ligand>
        <name>ATP</name>
        <dbReference type="ChEBI" id="CHEBI:30616"/>
    </ligand>
</feature>
<evidence type="ECO:0000256" key="4">
    <source>
        <dbReference type="ARBA" id="ARBA00022741"/>
    </source>
</evidence>
<dbReference type="Gene3D" id="3.90.190.20">
    <property type="entry name" value="Mur ligase, C-terminal domain"/>
    <property type="match status" value="1"/>
</dbReference>
<evidence type="ECO:0000256" key="8">
    <source>
        <dbReference type="ARBA" id="ARBA00023306"/>
    </source>
</evidence>
<dbReference type="RefSeq" id="WP_106288444.1">
    <property type="nucleotide sequence ID" value="NZ_CAWNTC010000014.1"/>
</dbReference>
<organism evidence="15 16">
    <name type="scientific">Merismopedia glauca CCAP 1448/3</name>
    <dbReference type="NCBI Taxonomy" id="1296344"/>
    <lineage>
        <taxon>Bacteria</taxon>
        <taxon>Bacillati</taxon>
        <taxon>Cyanobacteriota</taxon>
        <taxon>Cyanophyceae</taxon>
        <taxon>Synechococcales</taxon>
        <taxon>Merismopediaceae</taxon>
        <taxon>Merismopedia</taxon>
    </lineage>
</organism>
<feature type="domain" description="Mur ligase N-terminal catalytic" evidence="12">
    <location>
        <begin position="27"/>
        <end position="74"/>
    </location>
</feature>
<name>A0A2T1C4M5_9CYAN</name>
<dbReference type="PANTHER" id="PTHR43024:SF1">
    <property type="entry name" value="UDP-N-ACETYLMURAMOYL-TRIPEPTIDE--D-ALANYL-D-ALANINE LIGASE"/>
    <property type="match status" value="1"/>
</dbReference>
<dbReference type="InterPro" id="IPR004101">
    <property type="entry name" value="Mur_ligase_C"/>
</dbReference>
<dbReference type="Pfam" id="PF01225">
    <property type="entry name" value="Mur_ligase"/>
    <property type="match status" value="1"/>
</dbReference>
<keyword evidence="8 10" id="KW-0131">Cell cycle</keyword>
<dbReference type="Gene3D" id="3.40.1390.10">
    <property type="entry name" value="MurE/MurF, N-terminal domain"/>
    <property type="match status" value="1"/>
</dbReference>
<dbReference type="AlphaFoldDB" id="A0A2T1C4M5"/>
<dbReference type="Pfam" id="PF02875">
    <property type="entry name" value="Mur_ligase_C"/>
    <property type="match status" value="1"/>
</dbReference>
<comment type="similarity">
    <text evidence="10">Belongs to the MurCDEF family. MurF subfamily.</text>
</comment>
<dbReference type="SUPFAM" id="SSF53244">
    <property type="entry name" value="MurD-like peptide ligases, peptide-binding domain"/>
    <property type="match status" value="1"/>
</dbReference>
<dbReference type="NCBIfam" id="TIGR01143">
    <property type="entry name" value="murF"/>
    <property type="match status" value="1"/>
</dbReference>
<protein>
    <recommendedName>
        <fullName evidence="10 11">UDP-N-acetylmuramoyl-tripeptide--D-alanyl-D-alanine ligase</fullName>
        <ecNumber evidence="10 11">6.3.2.10</ecNumber>
    </recommendedName>
    <alternativeName>
        <fullName evidence="10">D-alanyl-D-alanine-adding enzyme</fullName>
    </alternativeName>
</protein>
<dbReference type="EMBL" id="PVWJ01000038">
    <property type="protein sequence ID" value="PSB03209.1"/>
    <property type="molecule type" value="Genomic_DNA"/>
</dbReference>
<keyword evidence="6 10" id="KW-0133">Cell shape</keyword>
<reference evidence="15 16" key="1">
    <citation type="submission" date="2018-02" db="EMBL/GenBank/DDBJ databases">
        <authorList>
            <person name="Cohen D.B."/>
            <person name="Kent A.D."/>
        </authorList>
    </citation>
    <scope>NUCLEOTIDE SEQUENCE [LARGE SCALE GENOMIC DNA]</scope>
    <source>
        <strain evidence="15 16">CCAP 1448/3</strain>
    </source>
</reference>
<keyword evidence="7 10" id="KW-0573">Peptidoglycan synthesis</keyword>
<keyword evidence="1 10" id="KW-0963">Cytoplasm</keyword>
<evidence type="ECO:0000256" key="11">
    <source>
        <dbReference type="RuleBase" id="RU004136"/>
    </source>
</evidence>
<comment type="catalytic activity">
    <reaction evidence="10 11">
        <text>D-alanyl-D-alanine + UDP-N-acetyl-alpha-D-muramoyl-L-alanyl-gamma-D-glutamyl-meso-2,6-diaminopimelate + ATP = UDP-N-acetyl-alpha-D-muramoyl-L-alanyl-gamma-D-glutamyl-meso-2,6-diaminopimeloyl-D-alanyl-D-alanine + ADP + phosphate + H(+)</text>
        <dbReference type="Rhea" id="RHEA:28374"/>
        <dbReference type="ChEBI" id="CHEBI:15378"/>
        <dbReference type="ChEBI" id="CHEBI:30616"/>
        <dbReference type="ChEBI" id="CHEBI:43474"/>
        <dbReference type="ChEBI" id="CHEBI:57822"/>
        <dbReference type="ChEBI" id="CHEBI:61386"/>
        <dbReference type="ChEBI" id="CHEBI:83905"/>
        <dbReference type="ChEBI" id="CHEBI:456216"/>
        <dbReference type="EC" id="6.3.2.10"/>
    </reaction>
</comment>
<comment type="pathway">
    <text evidence="10 11">Cell wall biogenesis; peptidoglycan biosynthesis.</text>
</comment>
<evidence type="ECO:0000256" key="6">
    <source>
        <dbReference type="ARBA" id="ARBA00022960"/>
    </source>
</evidence>
<dbReference type="InterPro" id="IPR000713">
    <property type="entry name" value="Mur_ligase_N"/>
</dbReference>
<dbReference type="UniPathway" id="UPA00219"/>
<feature type="domain" description="Mur ligase central" evidence="14">
    <location>
        <begin position="108"/>
        <end position="286"/>
    </location>
</feature>
<dbReference type="GO" id="GO:0071555">
    <property type="term" value="P:cell wall organization"/>
    <property type="evidence" value="ECO:0007669"/>
    <property type="project" value="UniProtKB-KW"/>
</dbReference>
<dbReference type="GO" id="GO:0008766">
    <property type="term" value="F:UDP-N-acetylmuramoylalanyl-D-glutamyl-2,6-diaminopimelate-D-alanyl-D-alanine ligase activity"/>
    <property type="evidence" value="ECO:0007669"/>
    <property type="project" value="RHEA"/>
</dbReference>
<keyword evidence="5 10" id="KW-0067">ATP-binding</keyword>
<evidence type="ECO:0000256" key="9">
    <source>
        <dbReference type="ARBA" id="ARBA00023316"/>
    </source>
</evidence>
<evidence type="ECO:0000259" key="12">
    <source>
        <dbReference type="Pfam" id="PF01225"/>
    </source>
</evidence>
<evidence type="ECO:0000313" key="16">
    <source>
        <dbReference type="Proteomes" id="UP000238762"/>
    </source>
</evidence>
<comment type="caution">
    <text evidence="15">The sequence shown here is derived from an EMBL/GenBank/DDBJ whole genome shotgun (WGS) entry which is preliminary data.</text>
</comment>
<dbReference type="SUPFAM" id="SSF63418">
    <property type="entry name" value="MurE/MurF N-terminal domain"/>
    <property type="match status" value="1"/>
</dbReference>
<dbReference type="GO" id="GO:0047480">
    <property type="term" value="F:UDP-N-acetylmuramoyl-tripeptide-D-alanyl-D-alanine ligase activity"/>
    <property type="evidence" value="ECO:0007669"/>
    <property type="project" value="UniProtKB-UniRule"/>
</dbReference>
<evidence type="ECO:0000256" key="5">
    <source>
        <dbReference type="ARBA" id="ARBA00022840"/>
    </source>
</evidence>
<evidence type="ECO:0000259" key="13">
    <source>
        <dbReference type="Pfam" id="PF02875"/>
    </source>
</evidence>
<evidence type="ECO:0000256" key="3">
    <source>
        <dbReference type="ARBA" id="ARBA00022618"/>
    </source>
</evidence>
<dbReference type="GO" id="GO:0005737">
    <property type="term" value="C:cytoplasm"/>
    <property type="evidence" value="ECO:0007669"/>
    <property type="project" value="UniProtKB-SubCell"/>
</dbReference>
<dbReference type="HAMAP" id="MF_02019">
    <property type="entry name" value="MurF"/>
    <property type="match status" value="1"/>
</dbReference>
<dbReference type="Proteomes" id="UP000238762">
    <property type="component" value="Unassembled WGS sequence"/>
</dbReference>
<dbReference type="Pfam" id="PF08245">
    <property type="entry name" value="Mur_ligase_M"/>
    <property type="match status" value="1"/>
</dbReference>
<dbReference type="InterPro" id="IPR013221">
    <property type="entry name" value="Mur_ligase_cen"/>
</dbReference>
<comment type="function">
    <text evidence="10 11">Involved in cell wall formation. Catalyzes the final step in the synthesis of UDP-N-acetylmuramoyl-pentapeptide, the precursor of murein.</text>
</comment>
<dbReference type="InterPro" id="IPR036565">
    <property type="entry name" value="Mur-like_cat_sf"/>
</dbReference>
<dbReference type="EC" id="6.3.2.10" evidence="10 11"/>
<keyword evidence="16" id="KW-1185">Reference proteome</keyword>
<dbReference type="InterPro" id="IPR036615">
    <property type="entry name" value="Mur_ligase_C_dom_sf"/>
</dbReference>
<reference evidence="15 16" key="2">
    <citation type="submission" date="2018-03" db="EMBL/GenBank/DDBJ databases">
        <title>The ancient ancestry and fast evolution of plastids.</title>
        <authorList>
            <person name="Moore K.R."/>
            <person name="Magnabosco C."/>
            <person name="Momper L."/>
            <person name="Gold D.A."/>
            <person name="Bosak T."/>
            <person name="Fournier G.P."/>
        </authorList>
    </citation>
    <scope>NUCLEOTIDE SEQUENCE [LARGE SCALE GENOMIC DNA]</scope>
    <source>
        <strain evidence="15 16">CCAP 1448/3</strain>
    </source>
</reference>
<dbReference type="InterPro" id="IPR035911">
    <property type="entry name" value="MurE/MurF_N"/>
</dbReference>
<evidence type="ECO:0000259" key="14">
    <source>
        <dbReference type="Pfam" id="PF08245"/>
    </source>
</evidence>
<proteinExistence type="inferred from homology"/>
<evidence type="ECO:0000313" key="15">
    <source>
        <dbReference type="EMBL" id="PSB03209.1"/>
    </source>
</evidence>